<dbReference type="WBParaSite" id="JU765_v2.g8891.t1">
    <property type="protein sequence ID" value="JU765_v2.g8891.t1"/>
    <property type="gene ID" value="JU765_v2.g8891"/>
</dbReference>
<organism evidence="1 2">
    <name type="scientific">Panagrolaimus sp. JU765</name>
    <dbReference type="NCBI Taxonomy" id="591449"/>
    <lineage>
        <taxon>Eukaryota</taxon>
        <taxon>Metazoa</taxon>
        <taxon>Ecdysozoa</taxon>
        <taxon>Nematoda</taxon>
        <taxon>Chromadorea</taxon>
        <taxon>Rhabditida</taxon>
        <taxon>Tylenchina</taxon>
        <taxon>Panagrolaimomorpha</taxon>
        <taxon>Panagrolaimoidea</taxon>
        <taxon>Panagrolaimidae</taxon>
        <taxon>Panagrolaimus</taxon>
    </lineage>
</organism>
<reference evidence="2" key="1">
    <citation type="submission" date="2022-11" db="UniProtKB">
        <authorList>
            <consortium name="WormBaseParasite"/>
        </authorList>
    </citation>
    <scope>IDENTIFICATION</scope>
</reference>
<evidence type="ECO:0000313" key="1">
    <source>
        <dbReference type="Proteomes" id="UP000887576"/>
    </source>
</evidence>
<sequence length="103" mass="11414">MFHGGSNFGFWNGAEVYAPLITSYDYSAPVKENGDITVLYKEIAKWIGTLTNYDSKPQSTPFDFPSANYGKVNLTSKASNFIDGIQPAIHQDKCVKDPNPKSF</sequence>
<dbReference type="Proteomes" id="UP000887576">
    <property type="component" value="Unplaced"/>
</dbReference>
<accession>A0AC34RPA5</accession>
<evidence type="ECO:0000313" key="2">
    <source>
        <dbReference type="WBParaSite" id="JU765_v2.g8891.t1"/>
    </source>
</evidence>
<name>A0AC34RPA5_9BILA</name>
<protein>
    <submittedName>
        <fullName evidence="2">Glycoside hydrolase 35 catalytic domain-containing protein</fullName>
    </submittedName>
</protein>
<proteinExistence type="predicted"/>